<dbReference type="RefSeq" id="WP_201656500.1">
    <property type="nucleotide sequence ID" value="NZ_CAJHCS010000025.1"/>
</dbReference>
<dbReference type="PANTHER" id="PTHR45458:SF1">
    <property type="entry name" value="SHORT CHAIN DEHYDROGENASE"/>
    <property type="match status" value="1"/>
</dbReference>
<dbReference type="Proteomes" id="UP001494588">
    <property type="component" value="Unassembled WGS sequence"/>
</dbReference>
<comment type="caution">
    <text evidence="2">The sequence shown here is derived from an EMBL/GenBank/DDBJ whole genome shotgun (WGS) entry which is preliminary data.</text>
</comment>
<accession>A0ABU9QI03</accession>
<evidence type="ECO:0000256" key="1">
    <source>
        <dbReference type="RuleBase" id="RU000363"/>
    </source>
</evidence>
<reference evidence="2 3" key="1">
    <citation type="submission" date="2024-01" db="EMBL/GenBank/DDBJ databases">
        <title>The diversity of rhizobia nodulating Mimosa spp. in eleven states of Brazil covering several biomes is determined by host plant, location, and edaphic factors.</title>
        <authorList>
            <person name="Rouws L."/>
            <person name="Barauna A."/>
            <person name="Beukes C."/>
            <person name="De Faria S.M."/>
            <person name="Gross E."/>
            <person name="Dos Reis Junior F.B."/>
            <person name="Simon M."/>
            <person name="Maluk M."/>
            <person name="Odee D.W."/>
            <person name="Kenicer G."/>
            <person name="Young J.P.W."/>
            <person name="Reis V.M."/>
            <person name="Zilli J."/>
            <person name="James E.K."/>
        </authorList>
    </citation>
    <scope>NUCLEOTIDE SEQUENCE [LARGE SCALE GENOMIC DNA]</scope>
    <source>
        <strain evidence="2 3">JPY77</strain>
    </source>
</reference>
<dbReference type="InterPro" id="IPR036291">
    <property type="entry name" value="NAD(P)-bd_dom_sf"/>
</dbReference>
<dbReference type="Gene3D" id="3.40.50.720">
    <property type="entry name" value="NAD(P)-binding Rossmann-like Domain"/>
    <property type="match status" value="1"/>
</dbReference>
<gene>
    <name evidence="2" type="ORF">V4C55_25310</name>
</gene>
<name>A0ABU9QI03_9BURK</name>
<comment type="similarity">
    <text evidence="1">Belongs to the short-chain dehydrogenases/reductases (SDR) family.</text>
</comment>
<sequence length="228" mass="24477">MKTIAITGAEQGLGLELARLYACEGHSVLAGCLNPGKAEINQIATEFRGVTVLPLDVTRDGSVAAFADAVRGKSLDILVNNAGVHFRKWSPPDLVSFDDWETTLRVNTLGPARMSFALRQSLVAAGSSKLITISSDWGSVSRHPGTAYDYCSSKAAVNSVMRGIAQNWEKDGITVLLIHPGWMRTSMGGSDAPNLANDSARLVKLAIDGATIKDTGRYIDTDRNDMPW</sequence>
<evidence type="ECO:0000313" key="3">
    <source>
        <dbReference type="Proteomes" id="UP001494588"/>
    </source>
</evidence>
<evidence type="ECO:0000313" key="2">
    <source>
        <dbReference type="EMBL" id="MEM5289056.1"/>
    </source>
</evidence>
<organism evidence="2 3">
    <name type="scientific">Paraburkholderia sabiae</name>
    <dbReference type="NCBI Taxonomy" id="273251"/>
    <lineage>
        <taxon>Bacteria</taxon>
        <taxon>Pseudomonadati</taxon>
        <taxon>Pseudomonadota</taxon>
        <taxon>Betaproteobacteria</taxon>
        <taxon>Burkholderiales</taxon>
        <taxon>Burkholderiaceae</taxon>
        <taxon>Paraburkholderia</taxon>
    </lineage>
</organism>
<dbReference type="PRINTS" id="PR00081">
    <property type="entry name" value="GDHRDH"/>
</dbReference>
<dbReference type="InterPro" id="IPR052184">
    <property type="entry name" value="SDR_enzymes"/>
</dbReference>
<dbReference type="Pfam" id="PF00106">
    <property type="entry name" value="adh_short"/>
    <property type="match status" value="1"/>
</dbReference>
<dbReference type="InterPro" id="IPR002347">
    <property type="entry name" value="SDR_fam"/>
</dbReference>
<dbReference type="SUPFAM" id="SSF51735">
    <property type="entry name" value="NAD(P)-binding Rossmann-fold domains"/>
    <property type="match status" value="1"/>
</dbReference>
<dbReference type="EMBL" id="JAZHGC010000023">
    <property type="protein sequence ID" value="MEM5289056.1"/>
    <property type="molecule type" value="Genomic_DNA"/>
</dbReference>
<proteinExistence type="inferred from homology"/>
<dbReference type="PANTHER" id="PTHR45458">
    <property type="entry name" value="SHORT-CHAIN DEHYDROGENASE/REDUCTASE SDR"/>
    <property type="match status" value="1"/>
</dbReference>
<protein>
    <submittedName>
        <fullName evidence="2">SDR family NAD(P)-dependent oxidoreductase</fullName>
    </submittedName>
</protein>
<dbReference type="PRINTS" id="PR00080">
    <property type="entry name" value="SDRFAMILY"/>
</dbReference>
<keyword evidence="3" id="KW-1185">Reference proteome</keyword>